<name>A0A1H3N8X1_9PROT</name>
<sequence>MKPTYLFAILLALSLAACGKPTTPESPDPSTYGLTHEGDTPTDRHELEEKTQDGGSY</sequence>
<dbReference type="EMBL" id="FNOY01000070">
    <property type="protein sequence ID" value="SDY85296.1"/>
    <property type="molecule type" value="Genomic_DNA"/>
</dbReference>
<evidence type="ECO:0008006" key="5">
    <source>
        <dbReference type="Google" id="ProtNLM"/>
    </source>
</evidence>
<reference evidence="3 4" key="1">
    <citation type="submission" date="2016-10" db="EMBL/GenBank/DDBJ databases">
        <authorList>
            <person name="de Groot N.N."/>
        </authorList>
    </citation>
    <scope>NUCLEOTIDE SEQUENCE [LARGE SCALE GENOMIC DNA]</scope>
    <source>
        <strain evidence="3 4">Nm1</strain>
    </source>
</reference>
<accession>A0A1H3N8X1</accession>
<evidence type="ECO:0000256" key="2">
    <source>
        <dbReference type="SAM" id="SignalP"/>
    </source>
</evidence>
<feature type="compositionally biased region" description="Basic and acidic residues" evidence="1">
    <location>
        <begin position="36"/>
        <end position="57"/>
    </location>
</feature>
<feature type="region of interest" description="Disordered" evidence="1">
    <location>
        <begin position="19"/>
        <end position="57"/>
    </location>
</feature>
<dbReference type="AlphaFoldDB" id="A0A1H3N8X1"/>
<dbReference type="Proteomes" id="UP000198640">
    <property type="component" value="Unassembled WGS sequence"/>
</dbReference>
<evidence type="ECO:0000313" key="3">
    <source>
        <dbReference type="EMBL" id="SDY85296.1"/>
    </source>
</evidence>
<organism evidence="3 4">
    <name type="scientific">Nitrosomonas halophila</name>
    <dbReference type="NCBI Taxonomy" id="44576"/>
    <lineage>
        <taxon>Bacteria</taxon>
        <taxon>Pseudomonadati</taxon>
        <taxon>Pseudomonadota</taxon>
        <taxon>Betaproteobacteria</taxon>
        <taxon>Nitrosomonadales</taxon>
        <taxon>Nitrosomonadaceae</taxon>
        <taxon>Nitrosomonas</taxon>
    </lineage>
</organism>
<feature type="signal peptide" evidence="2">
    <location>
        <begin position="1"/>
        <end position="19"/>
    </location>
</feature>
<proteinExistence type="predicted"/>
<feature type="compositionally biased region" description="Polar residues" evidence="1">
    <location>
        <begin position="23"/>
        <end position="33"/>
    </location>
</feature>
<evidence type="ECO:0000256" key="1">
    <source>
        <dbReference type="SAM" id="MobiDB-lite"/>
    </source>
</evidence>
<feature type="chain" id="PRO_5011541495" description="Lipoprotein-attachment site-containing protein" evidence="2">
    <location>
        <begin position="20"/>
        <end position="57"/>
    </location>
</feature>
<dbReference type="PROSITE" id="PS51257">
    <property type="entry name" value="PROKAR_LIPOPROTEIN"/>
    <property type="match status" value="1"/>
</dbReference>
<protein>
    <recommendedName>
        <fullName evidence="5">Lipoprotein-attachment site-containing protein</fullName>
    </recommendedName>
</protein>
<keyword evidence="4" id="KW-1185">Reference proteome</keyword>
<keyword evidence="2" id="KW-0732">Signal</keyword>
<gene>
    <name evidence="3" type="ORF">SAMN05421881_10703</name>
</gene>
<evidence type="ECO:0000313" key="4">
    <source>
        <dbReference type="Proteomes" id="UP000198640"/>
    </source>
</evidence>